<dbReference type="Proteomes" id="UP000262825">
    <property type="component" value="Unassembled WGS sequence"/>
</dbReference>
<protein>
    <submittedName>
        <fullName evidence="2">Related to Phosphopantetheine adenylyltransferase</fullName>
    </submittedName>
</protein>
<reference evidence="3" key="1">
    <citation type="submission" date="2018-06" db="EMBL/GenBank/DDBJ databases">
        <authorList>
            <person name="Guldener U."/>
        </authorList>
    </citation>
    <scope>NUCLEOTIDE SEQUENCE [LARGE SCALE GENOMIC DNA]</scope>
    <source>
        <strain evidence="3">UTAD17</strain>
    </source>
</reference>
<dbReference type="VEuPathDB" id="FungiDB:SCODWIG_02003"/>
<dbReference type="GO" id="GO:0016779">
    <property type="term" value="F:nucleotidyltransferase activity"/>
    <property type="evidence" value="ECO:0007669"/>
    <property type="project" value="UniProtKB-KW"/>
</dbReference>
<feature type="domain" description="Cytidyltransferase-like" evidence="1">
    <location>
        <begin position="143"/>
        <end position="284"/>
    </location>
</feature>
<dbReference type="AlphaFoldDB" id="A0A376B6G6"/>
<dbReference type="PANTHER" id="PTHR10695:SF46">
    <property type="entry name" value="BIFUNCTIONAL COENZYME A SYNTHASE-RELATED"/>
    <property type="match status" value="1"/>
</dbReference>
<dbReference type="Gene3D" id="3.40.50.620">
    <property type="entry name" value="HUPs"/>
    <property type="match status" value="1"/>
</dbReference>
<dbReference type="InterPro" id="IPR004821">
    <property type="entry name" value="Cyt_trans-like"/>
</dbReference>
<keyword evidence="2" id="KW-0548">Nucleotidyltransferase</keyword>
<evidence type="ECO:0000313" key="2">
    <source>
        <dbReference type="EMBL" id="SSD60242.1"/>
    </source>
</evidence>
<sequence length="300" mass="34261">MPRVLLFVNTVNTTDLKSSFFPKLYENCFQFANVNYLTIAVLPRITDAMHLDDILGLIYSKAREILLSSGNFEIKVDVLFNKPKDFYTTQTWDCVFIPKDLEHSFKEKFLRVEFYSFSGTEQIETLSKDEPKYTENFYKVSALGGTFDHIHDGHKILLSVAAFLTSKKLIIGITHDKLLVNKKYKEFLQPIEVRESNVKNFLNLIKPGLKIELVRIKDVCGPTGTAPDIEALVVSRETVKGGETVNNTRQAHGLCPLKIFVVNVLGGREEDGWKEKVSSTHLRELEQLKQDHCNKILHPK</sequence>
<dbReference type="PANTHER" id="PTHR10695">
    <property type="entry name" value="DEPHOSPHO-COA KINASE-RELATED"/>
    <property type="match status" value="1"/>
</dbReference>
<evidence type="ECO:0000313" key="3">
    <source>
        <dbReference type="Proteomes" id="UP000262825"/>
    </source>
</evidence>
<keyword evidence="2" id="KW-0808">Transferase</keyword>
<accession>A0A376B6G6</accession>
<dbReference type="EMBL" id="UFAJ01000306">
    <property type="protein sequence ID" value="SSD60242.1"/>
    <property type="molecule type" value="Genomic_DNA"/>
</dbReference>
<evidence type="ECO:0000259" key="1">
    <source>
        <dbReference type="Pfam" id="PF01467"/>
    </source>
</evidence>
<dbReference type="NCBIfam" id="NF001985">
    <property type="entry name" value="PRK00777.1"/>
    <property type="match status" value="1"/>
</dbReference>
<dbReference type="InterPro" id="IPR014729">
    <property type="entry name" value="Rossmann-like_a/b/a_fold"/>
</dbReference>
<gene>
    <name evidence="2" type="ORF">SCODWIG_02003</name>
</gene>
<dbReference type="GO" id="GO:0015937">
    <property type="term" value="P:coenzyme A biosynthetic process"/>
    <property type="evidence" value="ECO:0007669"/>
    <property type="project" value="TreeGrafter"/>
</dbReference>
<dbReference type="CDD" id="cd02164">
    <property type="entry name" value="PPAT_CoAS"/>
    <property type="match status" value="1"/>
</dbReference>
<dbReference type="GO" id="GO:0004140">
    <property type="term" value="F:dephospho-CoA kinase activity"/>
    <property type="evidence" value="ECO:0007669"/>
    <property type="project" value="TreeGrafter"/>
</dbReference>
<dbReference type="SUPFAM" id="SSF52374">
    <property type="entry name" value="Nucleotidylyl transferase"/>
    <property type="match status" value="1"/>
</dbReference>
<name>A0A376B6G6_9ASCO</name>
<proteinExistence type="predicted"/>
<organism evidence="2 3">
    <name type="scientific">Saccharomycodes ludwigii</name>
    <dbReference type="NCBI Taxonomy" id="36035"/>
    <lineage>
        <taxon>Eukaryota</taxon>
        <taxon>Fungi</taxon>
        <taxon>Dikarya</taxon>
        <taxon>Ascomycota</taxon>
        <taxon>Saccharomycotina</taxon>
        <taxon>Saccharomycetes</taxon>
        <taxon>Saccharomycodales</taxon>
        <taxon>Saccharomycodaceae</taxon>
        <taxon>Saccharomycodes</taxon>
    </lineage>
</organism>
<keyword evidence="3" id="KW-1185">Reference proteome</keyword>
<dbReference type="Pfam" id="PF01467">
    <property type="entry name" value="CTP_transf_like"/>
    <property type="match status" value="1"/>
</dbReference>